<feature type="repeat" description="ANK" evidence="6">
    <location>
        <begin position="89"/>
        <end position="121"/>
    </location>
</feature>
<organism evidence="11 12">
    <name type="scientific">Macrophomina phaseolina</name>
    <dbReference type="NCBI Taxonomy" id="35725"/>
    <lineage>
        <taxon>Eukaryota</taxon>
        <taxon>Fungi</taxon>
        <taxon>Dikarya</taxon>
        <taxon>Ascomycota</taxon>
        <taxon>Pezizomycotina</taxon>
        <taxon>Dothideomycetes</taxon>
        <taxon>Dothideomycetes incertae sedis</taxon>
        <taxon>Botryosphaeriales</taxon>
        <taxon>Botryosphaeriaceae</taxon>
        <taxon>Macrophomina</taxon>
    </lineage>
</organism>
<gene>
    <name evidence="11" type="ORF">B0J12DRAFT_437442</name>
</gene>
<dbReference type="SUPFAM" id="SSF144000">
    <property type="entry name" value="Oxysterol-binding protein-like"/>
    <property type="match status" value="1"/>
</dbReference>
<keyword evidence="6" id="KW-0040">ANK repeat</keyword>
<dbReference type="Gene3D" id="2.30.29.30">
    <property type="entry name" value="Pleckstrin-homology domain (PH domain)/Phosphotyrosine-binding domain (PTB)"/>
    <property type="match status" value="1"/>
</dbReference>
<dbReference type="Pfam" id="PF00169">
    <property type="entry name" value="PH"/>
    <property type="match status" value="1"/>
</dbReference>
<protein>
    <submittedName>
        <fullName evidence="11">Oxysterol binding protein</fullName>
    </submittedName>
</protein>
<dbReference type="CDD" id="cd13292">
    <property type="entry name" value="PH_Osh1p_Osh2p_yeast"/>
    <property type="match status" value="1"/>
</dbReference>
<dbReference type="PROSITE" id="PS50297">
    <property type="entry name" value="ANK_REP_REGION"/>
    <property type="match status" value="1"/>
</dbReference>
<dbReference type="InterPro" id="IPR037239">
    <property type="entry name" value="OSBP_sf"/>
</dbReference>
<dbReference type="PANTHER" id="PTHR10972:SF205">
    <property type="entry name" value="OXYSTEROL-BINDING PROTEIN 1"/>
    <property type="match status" value="1"/>
</dbReference>
<evidence type="ECO:0000256" key="3">
    <source>
        <dbReference type="ARBA" id="ARBA00022553"/>
    </source>
</evidence>
<keyword evidence="2" id="KW-0813">Transport</keyword>
<reference evidence="11 12" key="1">
    <citation type="journal article" date="2021" name="Nat. Commun.">
        <title>Genetic determinants of endophytism in the Arabidopsis root mycobiome.</title>
        <authorList>
            <person name="Mesny F."/>
            <person name="Miyauchi S."/>
            <person name="Thiergart T."/>
            <person name="Pickel B."/>
            <person name="Atanasova L."/>
            <person name="Karlsson M."/>
            <person name="Huettel B."/>
            <person name="Barry K.W."/>
            <person name="Haridas S."/>
            <person name="Chen C."/>
            <person name="Bauer D."/>
            <person name="Andreopoulos W."/>
            <person name="Pangilinan J."/>
            <person name="LaButti K."/>
            <person name="Riley R."/>
            <person name="Lipzen A."/>
            <person name="Clum A."/>
            <person name="Drula E."/>
            <person name="Henrissat B."/>
            <person name="Kohler A."/>
            <person name="Grigoriev I.V."/>
            <person name="Martin F.M."/>
            <person name="Hacquard S."/>
        </authorList>
    </citation>
    <scope>NUCLEOTIDE SEQUENCE [LARGE SCALE GENOMIC DNA]</scope>
    <source>
        <strain evidence="11 12">MPI-SDFR-AT-0080</strain>
    </source>
</reference>
<feature type="region of interest" description="Disordered" evidence="9">
    <location>
        <begin position="541"/>
        <end position="567"/>
    </location>
</feature>
<dbReference type="PROSITE" id="PS01013">
    <property type="entry name" value="OSBP"/>
    <property type="match status" value="1"/>
</dbReference>
<dbReference type="PROSITE" id="PS50003">
    <property type="entry name" value="PH_DOMAIN"/>
    <property type="match status" value="1"/>
</dbReference>
<feature type="domain" description="PH" evidence="10">
    <location>
        <begin position="179"/>
        <end position="274"/>
    </location>
</feature>
<dbReference type="InterPro" id="IPR011993">
    <property type="entry name" value="PH-like_dom_sf"/>
</dbReference>
<dbReference type="InterPro" id="IPR000648">
    <property type="entry name" value="Oxysterol-bd"/>
</dbReference>
<evidence type="ECO:0000256" key="9">
    <source>
        <dbReference type="SAM" id="MobiDB-lite"/>
    </source>
</evidence>
<accession>A0ABQ8GHI8</accession>
<feature type="region of interest" description="Disordered" evidence="9">
    <location>
        <begin position="278"/>
        <end position="392"/>
    </location>
</feature>
<keyword evidence="12" id="KW-1185">Reference proteome</keyword>
<dbReference type="Gene3D" id="1.25.40.20">
    <property type="entry name" value="Ankyrin repeat-containing domain"/>
    <property type="match status" value="1"/>
</dbReference>
<evidence type="ECO:0000313" key="11">
    <source>
        <dbReference type="EMBL" id="KAH7055937.1"/>
    </source>
</evidence>
<proteinExistence type="inferred from homology"/>
<dbReference type="InterPro" id="IPR001849">
    <property type="entry name" value="PH_domain"/>
</dbReference>
<evidence type="ECO:0000256" key="4">
    <source>
        <dbReference type="ARBA" id="ARBA00023055"/>
    </source>
</evidence>
<dbReference type="InterPro" id="IPR002110">
    <property type="entry name" value="Ankyrin_rpt"/>
</dbReference>
<feature type="compositionally biased region" description="Acidic residues" evidence="9">
    <location>
        <begin position="376"/>
        <end position="387"/>
    </location>
</feature>
<dbReference type="SMART" id="SM00233">
    <property type="entry name" value="PH"/>
    <property type="match status" value="1"/>
</dbReference>
<dbReference type="EMBL" id="JAGTJR010000008">
    <property type="protein sequence ID" value="KAH7055937.1"/>
    <property type="molecule type" value="Genomic_DNA"/>
</dbReference>
<keyword evidence="5" id="KW-0446">Lipid-binding</keyword>
<evidence type="ECO:0000256" key="5">
    <source>
        <dbReference type="ARBA" id="ARBA00023121"/>
    </source>
</evidence>
<dbReference type="InterPro" id="IPR036770">
    <property type="entry name" value="Ankyrin_rpt-contain_sf"/>
</dbReference>
<evidence type="ECO:0000256" key="6">
    <source>
        <dbReference type="PROSITE-ProRule" id="PRU00023"/>
    </source>
</evidence>
<evidence type="ECO:0000256" key="8">
    <source>
        <dbReference type="SAM" id="Coils"/>
    </source>
</evidence>
<dbReference type="Gene3D" id="2.40.160.120">
    <property type="match status" value="1"/>
</dbReference>
<evidence type="ECO:0000256" key="7">
    <source>
        <dbReference type="RuleBase" id="RU003844"/>
    </source>
</evidence>
<dbReference type="SUPFAM" id="SSF48403">
    <property type="entry name" value="Ankyrin repeat"/>
    <property type="match status" value="1"/>
</dbReference>
<feature type="compositionally biased region" description="Basic and acidic residues" evidence="9">
    <location>
        <begin position="278"/>
        <end position="307"/>
    </location>
</feature>
<keyword evidence="4" id="KW-0445">Lipid transport</keyword>
<sequence length="1031" mass="115151">MLLEQNGINDSLTNYQGQTPLDLARTPDIFQQLQLTRSIFIDTNVKKIQELALKEDYKGLEAVLTDARVQTTLDVNGPELATDPATVETGGTLLHEAARKKDTQLCQLLLLNGADPFRRDRKGKLPHEVTKDDKTKAILKKSPAAAAAQRGIQEKTILGAAAQAAGPASAEVALGSKESREMKGYLKKWTNYTGGYKLRWFVLEDGVLSYYKHQDDIGSACRGAINMRIAKLHMDPQDKLRFEIHGKSSVKYHLKANHQVEAKRWFWALNNAIQWSKDEAREEEKRQTRETEALRQAKVEQATKEGDTGSTASSRPNGRNSVFSPASSGTLVPPAGSRTGASTGEEDELGNSTYDASLGGEEVSRFESRTGKSIGDLDDEDDYGDDVSSDKAQPVSKDAFNITAQSVKLQLDLLAQVSAALQAEKAKNPSMPISDPAATQAITSYEGAVSSLKGLVGDLFRIARDRDAYWQYRLDREANVRRMWEESMAKVAKEQEELENRIGESEDKRKRTKKALRDALQGLQSGETAQAKNAIAETVAIHEEDEPVGADETVARRKDSTTNRPNLAELAELSDSESDDDEFFDAIQEGEVEVVEELPVTSPLPQETSEKPPTMDLQEAKAAEIVPSFIGYEDPVRTRLKLDDDNRPKISLWGILKSMIGKDMTKMTLPVSFNEPTSLLQRVAEDMEYVDLLDTAAERHDSCERMVYVAAFAASEYASTIGRVAKPFNPLLGETFEYCRPDKGFRFFVEQVSHHPPIGAAWAESAKWDYYGESAVKSKFYGKSFDINPLGTWFLRLRPASGGEELYTWKKVTSSVIGIITGNPTVDNYGLMEIKNHTTGEVCLLDFKPRGWKASSAYQVAGKVVAADGQTRWSIGGRWNDKIYARLTPGYEDSDNVGGKDKQATLVWQCHERPTGIPFNLTPFVLTLNALPDRLKPILAPTDTRLRPDQRAMEDGEYDFAATEKNRVEEKQRAKRREREANGEEFHPHWFSKEVDEVTGEEYWKFNGEYWKMREKVAKGEGQWEGCEDIF</sequence>
<dbReference type="Pfam" id="PF00023">
    <property type="entry name" value="Ank"/>
    <property type="match status" value="1"/>
</dbReference>
<evidence type="ECO:0000256" key="1">
    <source>
        <dbReference type="ARBA" id="ARBA00008842"/>
    </source>
</evidence>
<keyword evidence="8" id="KW-0175">Coiled coil</keyword>
<comment type="caution">
    <text evidence="11">The sequence shown here is derived from an EMBL/GenBank/DDBJ whole genome shotgun (WGS) entry which is preliminary data.</text>
</comment>
<feature type="compositionally biased region" description="Polar residues" evidence="9">
    <location>
        <begin position="308"/>
        <end position="330"/>
    </location>
</feature>
<dbReference type="PANTHER" id="PTHR10972">
    <property type="entry name" value="OXYSTEROL-BINDING PROTEIN-RELATED"/>
    <property type="match status" value="1"/>
</dbReference>
<dbReference type="SUPFAM" id="SSF50729">
    <property type="entry name" value="PH domain-like"/>
    <property type="match status" value="1"/>
</dbReference>
<evidence type="ECO:0000259" key="10">
    <source>
        <dbReference type="PROSITE" id="PS50003"/>
    </source>
</evidence>
<dbReference type="PROSITE" id="PS50088">
    <property type="entry name" value="ANK_REPEAT"/>
    <property type="match status" value="1"/>
</dbReference>
<evidence type="ECO:0000256" key="2">
    <source>
        <dbReference type="ARBA" id="ARBA00022448"/>
    </source>
</evidence>
<keyword evidence="3" id="KW-0597">Phosphoprotein</keyword>
<dbReference type="Proteomes" id="UP000774617">
    <property type="component" value="Unassembled WGS sequence"/>
</dbReference>
<name>A0ABQ8GHI8_9PEZI</name>
<evidence type="ECO:0000313" key="12">
    <source>
        <dbReference type="Proteomes" id="UP000774617"/>
    </source>
</evidence>
<feature type="coiled-coil region" evidence="8">
    <location>
        <begin position="481"/>
        <end position="515"/>
    </location>
</feature>
<dbReference type="Gene3D" id="3.30.70.3490">
    <property type="match status" value="1"/>
</dbReference>
<dbReference type="Pfam" id="PF01237">
    <property type="entry name" value="Oxysterol_BP"/>
    <property type="match status" value="1"/>
</dbReference>
<dbReference type="InterPro" id="IPR018494">
    <property type="entry name" value="Oxysterol-bd_CS"/>
</dbReference>
<comment type="similarity">
    <text evidence="1 7">Belongs to the OSBP family.</text>
</comment>